<evidence type="ECO:0000313" key="2">
    <source>
        <dbReference type="Proteomes" id="UP000198856"/>
    </source>
</evidence>
<evidence type="ECO:0000313" key="1">
    <source>
        <dbReference type="EMBL" id="SDJ54957.1"/>
    </source>
</evidence>
<proteinExistence type="predicted"/>
<gene>
    <name evidence="1" type="ORF">SAMN05216226_1057</name>
</gene>
<keyword evidence="2" id="KW-1185">Reference proteome</keyword>
<accession>A0A1G8UNA2</accession>
<name>A0A1G8UNA2_9EURY</name>
<dbReference type="AlphaFoldDB" id="A0A1G8UNA2"/>
<organism evidence="1 2">
    <name type="scientific">Halovenus aranensis</name>
    <dbReference type="NCBI Taxonomy" id="890420"/>
    <lineage>
        <taxon>Archaea</taxon>
        <taxon>Methanobacteriati</taxon>
        <taxon>Methanobacteriota</taxon>
        <taxon>Stenosarchaea group</taxon>
        <taxon>Halobacteria</taxon>
        <taxon>Halobacteriales</taxon>
        <taxon>Haloarculaceae</taxon>
        <taxon>Halovenus</taxon>
    </lineage>
</organism>
<dbReference type="EMBL" id="FNFC01000005">
    <property type="protein sequence ID" value="SDJ54957.1"/>
    <property type="molecule type" value="Genomic_DNA"/>
</dbReference>
<dbReference type="Proteomes" id="UP000198856">
    <property type="component" value="Unassembled WGS sequence"/>
</dbReference>
<sequence>MPGDRLIVIADGCIVPEVDEKREQLMDDHSF</sequence>
<reference evidence="1 2" key="1">
    <citation type="submission" date="2016-10" db="EMBL/GenBank/DDBJ databases">
        <authorList>
            <person name="de Groot N.N."/>
        </authorList>
    </citation>
    <scope>NUCLEOTIDE SEQUENCE [LARGE SCALE GENOMIC DNA]</scope>
    <source>
        <strain evidence="1 2">IBRC-M10015</strain>
    </source>
</reference>
<protein>
    <submittedName>
        <fullName evidence="1">Uncharacterized protein</fullName>
    </submittedName>
</protein>